<dbReference type="PANTHER" id="PTHR14237">
    <property type="entry name" value="MOLYBDOPTERIN COFACTOR SULFURASE MOSC"/>
    <property type="match status" value="1"/>
</dbReference>
<dbReference type="Pfam" id="PF03476">
    <property type="entry name" value="MOSC_N"/>
    <property type="match status" value="1"/>
</dbReference>
<sequence length="291" mass="31099">MLSVPRAGASPDGRAAAVVTELVCYPVKGCAGVSMTETLLTESGLAHDRTFMVVGDNGVFRSQRRDPRLAAISPEVSADGDRLTLRLPGFDALTVQVDLLSARREVELFGTPYQGIDQGRAAAEWLSEVLGAPSRLVRVPPEHRRVTDGWIPGTSGYADSSPVHLVSEATLALLNRRLTEGGGVPLPMARFRPNVVIGGGTRPHWEDGARRMLVGDTELGYAKLAIRCAVTMVDQDSGTRAGPEPLRTLATYRRAPEGGVAFGVKLSVVRPGKLALGDEVNVTSWGEPELR</sequence>
<dbReference type="RefSeq" id="WP_343962987.1">
    <property type="nucleotide sequence ID" value="NZ_BAAAGK010000013.1"/>
</dbReference>
<evidence type="ECO:0000313" key="3">
    <source>
        <dbReference type="Proteomes" id="UP001596514"/>
    </source>
</evidence>
<dbReference type="InterPro" id="IPR011037">
    <property type="entry name" value="Pyrv_Knase-like_insert_dom_sf"/>
</dbReference>
<comment type="caution">
    <text evidence="2">The sequence shown here is derived from an EMBL/GenBank/DDBJ whole genome shotgun (WGS) entry which is preliminary data.</text>
</comment>
<dbReference type="PROSITE" id="PS51340">
    <property type="entry name" value="MOSC"/>
    <property type="match status" value="1"/>
</dbReference>
<gene>
    <name evidence="2" type="ORF">ACFQVD_40915</name>
</gene>
<feature type="domain" description="MOSC" evidence="1">
    <location>
        <begin position="134"/>
        <end position="283"/>
    </location>
</feature>
<reference evidence="3" key="1">
    <citation type="journal article" date="2019" name="Int. J. Syst. Evol. Microbiol.">
        <title>The Global Catalogue of Microorganisms (GCM) 10K type strain sequencing project: providing services to taxonomists for standard genome sequencing and annotation.</title>
        <authorList>
            <consortium name="The Broad Institute Genomics Platform"/>
            <consortium name="The Broad Institute Genome Sequencing Center for Infectious Disease"/>
            <person name="Wu L."/>
            <person name="Ma J."/>
        </authorList>
    </citation>
    <scope>NUCLEOTIDE SEQUENCE [LARGE SCALE GENOMIC DNA]</scope>
    <source>
        <strain evidence="3">JCM 10083</strain>
    </source>
</reference>
<dbReference type="InterPro" id="IPR005302">
    <property type="entry name" value="MoCF_Sase_C"/>
</dbReference>
<name>A0ABW2TFE8_9ACTN</name>
<organism evidence="2 3">
    <name type="scientific">Streptosporangium amethystogenes subsp. fukuiense</name>
    <dbReference type="NCBI Taxonomy" id="698418"/>
    <lineage>
        <taxon>Bacteria</taxon>
        <taxon>Bacillati</taxon>
        <taxon>Actinomycetota</taxon>
        <taxon>Actinomycetes</taxon>
        <taxon>Streptosporangiales</taxon>
        <taxon>Streptosporangiaceae</taxon>
        <taxon>Streptosporangium</taxon>
    </lineage>
</organism>
<evidence type="ECO:0000259" key="1">
    <source>
        <dbReference type="PROSITE" id="PS51340"/>
    </source>
</evidence>
<dbReference type="PANTHER" id="PTHR14237:SF19">
    <property type="entry name" value="MITOCHONDRIAL AMIDOXIME REDUCING COMPONENT 1"/>
    <property type="match status" value="1"/>
</dbReference>
<evidence type="ECO:0000313" key="2">
    <source>
        <dbReference type="EMBL" id="MFC7606481.1"/>
    </source>
</evidence>
<dbReference type="Proteomes" id="UP001596514">
    <property type="component" value="Unassembled WGS sequence"/>
</dbReference>
<dbReference type="SUPFAM" id="SSF141673">
    <property type="entry name" value="MOSC N-terminal domain-like"/>
    <property type="match status" value="1"/>
</dbReference>
<dbReference type="InterPro" id="IPR005303">
    <property type="entry name" value="MOCOS_middle"/>
</dbReference>
<keyword evidence="3" id="KW-1185">Reference proteome</keyword>
<protein>
    <submittedName>
        <fullName evidence="2">MOSC domain-containing protein</fullName>
    </submittedName>
</protein>
<dbReference type="SUPFAM" id="SSF50800">
    <property type="entry name" value="PK beta-barrel domain-like"/>
    <property type="match status" value="1"/>
</dbReference>
<accession>A0ABW2TFE8</accession>
<proteinExistence type="predicted"/>
<dbReference type="EMBL" id="JBHTEE010000001">
    <property type="protein sequence ID" value="MFC7606481.1"/>
    <property type="molecule type" value="Genomic_DNA"/>
</dbReference>
<dbReference type="Pfam" id="PF03473">
    <property type="entry name" value="MOSC"/>
    <property type="match status" value="1"/>
</dbReference>